<feature type="domain" description="Aminotransferase class V" evidence="1">
    <location>
        <begin position="20"/>
        <end position="386"/>
    </location>
</feature>
<dbReference type="PANTHER" id="PTHR43586">
    <property type="entry name" value="CYSTEINE DESULFURASE"/>
    <property type="match status" value="1"/>
</dbReference>
<dbReference type="AlphaFoldDB" id="A0A6H0XT78"/>
<keyword evidence="3" id="KW-1185">Reference proteome</keyword>
<dbReference type="SUPFAM" id="SSF53383">
    <property type="entry name" value="PLP-dependent transferases"/>
    <property type="match status" value="1"/>
</dbReference>
<name>A0A6H0XT78_9PEZI</name>
<protein>
    <recommendedName>
        <fullName evidence="1">Aminotransferase class V domain-containing protein</fullName>
    </recommendedName>
</protein>
<dbReference type="InterPro" id="IPR015421">
    <property type="entry name" value="PyrdxlP-dep_Trfase_major"/>
</dbReference>
<dbReference type="PANTHER" id="PTHR43586:SF21">
    <property type="entry name" value="PYRIDOXAL PHOSPHATE (PLP)-DEPENDENT ASPARTATE AMINOTRANSFERASE SUPERFAMILY"/>
    <property type="match status" value="1"/>
</dbReference>
<dbReference type="Gene3D" id="3.40.640.10">
    <property type="entry name" value="Type I PLP-dependent aspartate aminotransferase-like (Major domain)"/>
    <property type="match status" value="1"/>
</dbReference>
<dbReference type="Proteomes" id="UP000503462">
    <property type="component" value="Chromosome 2"/>
</dbReference>
<dbReference type="Pfam" id="PF00266">
    <property type="entry name" value="Aminotran_5"/>
    <property type="match status" value="1"/>
</dbReference>
<dbReference type="InterPro" id="IPR015424">
    <property type="entry name" value="PyrdxlP-dep_Trfase"/>
</dbReference>
<accession>A0A6H0XT78</accession>
<dbReference type="OrthoDB" id="420046at2759"/>
<dbReference type="InterPro" id="IPR015422">
    <property type="entry name" value="PyrdxlP-dep_Trfase_small"/>
</dbReference>
<proteinExistence type="predicted"/>
<dbReference type="InterPro" id="IPR000192">
    <property type="entry name" value="Aminotrans_V_dom"/>
</dbReference>
<evidence type="ECO:0000313" key="3">
    <source>
        <dbReference type="Proteomes" id="UP000503462"/>
    </source>
</evidence>
<dbReference type="EMBL" id="CP051140">
    <property type="protein sequence ID" value="QIW97922.1"/>
    <property type="molecule type" value="Genomic_DNA"/>
</dbReference>
<gene>
    <name evidence="2" type="ORF">AMS68_003440</name>
</gene>
<dbReference type="Gene3D" id="3.90.1150.10">
    <property type="entry name" value="Aspartate Aminotransferase, domain 1"/>
    <property type="match status" value="1"/>
</dbReference>
<reference evidence="2 3" key="1">
    <citation type="journal article" date="2016" name="Sci. Rep.">
        <title>Peltaster fructicola genome reveals evolution from an invasive phytopathogen to an ectophytic parasite.</title>
        <authorList>
            <person name="Xu C."/>
            <person name="Chen H."/>
            <person name="Gleason M.L."/>
            <person name="Xu J.R."/>
            <person name="Liu H."/>
            <person name="Zhang R."/>
            <person name="Sun G."/>
        </authorList>
    </citation>
    <scope>NUCLEOTIDE SEQUENCE [LARGE SCALE GENOMIC DNA]</scope>
    <source>
        <strain evidence="2 3">LNHT1506</strain>
    </source>
</reference>
<evidence type="ECO:0000313" key="2">
    <source>
        <dbReference type="EMBL" id="QIW97922.1"/>
    </source>
</evidence>
<evidence type="ECO:0000259" key="1">
    <source>
        <dbReference type="Pfam" id="PF00266"/>
    </source>
</evidence>
<organism evidence="2 3">
    <name type="scientific">Peltaster fructicola</name>
    <dbReference type="NCBI Taxonomy" id="286661"/>
    <lineage>
        <taxon>Eukaryota</taxon>
        <taxon>Fungi</taxon>
        <taxon>Dikarya</taxon>
        <taxon>Ascomycota</taxon>
        <taxon>Pezizomycotina</taxon>
        <taxon>Dothideomycetes</taxon>
        <taxon>Dothideomycetes incertae sedis</taxon>
        <taxon>Peltaster</taxon>
    </lineage>
</organism>
<sequence>MTFNVDDVRSHFPALGKKQIYFDNAGGSQVLREVSDAVVAYLNDSNVQLGASYPISAQSTALYTAGYEAVAKYINAAPNEVVLGPSTTQLFRNLSLTLFEHITPGSQIIISSLDHEANIASWVQLAKWRQAEVVWWTAKSRTNPQLDVDVLHGLLSEKTKLVACTHTSNILGTVNNIRAIADKVHSVPGAFLVVDAVAYAPHRAVDVKALGVDFYCFSWYKVYGPHIASLYASKQAQAQMTSLGHFFKKPDNLENIMGLAAASYELTAAVLKVCEYLQGVPWDQIAAYEEKLQGILIDYLNSKPEQIQIYGEPVADRTKRVPVVSFTVKGRSSKEVVDTIESRSNYGCRWGSFYSDRLVRDILQLDPTDGVIRVSLVHYNTEEEIRGLVSLLDSIIA</sequence>